<evidence type="ECO:0000256" key="3">
    <source>
        <dbReference type="SAM" id="MobiDB-lite"/>
    </source>
</evidence>
<dbReference type="InterPro" id="IPR041699">
    <property type="entry name" value="AAA_32"/>
</dbReference>
<dbReference type="Gene3D" id="3.40.50.300">
    <property type="entry name" value="P-loop containing nucleotide triphosphate hydrolases"/>
    <property type="match status" value="2"/>
</dbReference>
<feature type="active site" evidence="2">
    <location>
        <position position="697"/>
    </location>
</feature>
<evidence type="ECO:0000313" key="5">
    <source>
        <dbReference type="EMBL" id="TVO51604.1"/>
    </source>
</evidence>
<evidence type="ECO:0000256" key="1">
    <source>
        <dbReference type="ARBA" id="ARBA00022670"/>
    </source>
</evidence>
<feature type="domain" description="Lon proteolytic" evidence="4">
    <location>
        <begin position="564"/>
        <end position="759"/>
    </location>
</feature>
<dbReference type="InterPro" id="IPR008269">
    <property type="entry name" value="Lon_proteolytic"/>
</dbReference>
<keyword evidence="1 2" id="KW-0645">Protease</keyword>
<dbReference type="Proteomes" id="UP000319502">
    <property type="component" value="Unassembled WGS sequence"/>
</dbReference>
<dbReference type="Pfam" id="PF05362">
    <property type="entry name" value="Lon_C"/>
    <property type="match status" value="1"/>
</dbReference>
<protein>
    <recommendedName>
        <fullName evidence="2">endopeptidase La</fullName>
        <ecNumber evidence="2">3.4.21.53</ecNumber>
    </recommendedName>
</protein>
<dbReference type="InterPro" id="IPR014721">
    <property type="entry name" value="Ribsml_uS5_D2-typ_fold_subgr"/>
</dbReference>
<dbReference type="EC" id="3.4.21.53" evidence="2"/>
<dbReference type="PANTHER" id="PTHR10046">
    <property type="entry name" value="ATP DEPENDENT LON PROTEASE FAMILY MEMBER"/>
    <property type="match status" value="1"/>
</dbReference>
<sequence>MAGSPALPDHRLRTICDPASFPFDTTEQLTGLPDATVSLGQGRAEEALRFALAMHQPGYHVFVLGAHGSGRHAIVNRLLKEHAATRAVPPDLCYLHNFDDPQRPQLLSLPAGRGAQLRTDMQTLIRELGPAIDDALDSETHEGRVSALQEAHKAREEGALRELGEQCHADGLAFLRTAEGFVFAPTVDGEPMTPELFEAQPKDAQAAVEKKVGDWSDRLADLLDEFPSWRQELRDAIDRAEREVLGPAVALLLRPLREKYADLPQVQAFFDAIRKDLLDSGANWISPGEEEEDTPAEDGSRFHRYQIKLLVDHAATEGAPVVHETNAGFGNLIGRIEHVTQMGNVVTHYNLIRAGALHRASGGYLILDADRMFAQPYAWEGLKRALRSGEIRIEPPAEAQSWSGSLSLEPEPAPCALKVVMIGDRDTFYLLTDHDPEFGELFKVAADFDDDLPRTPDNEQRYARLLTTLARNAELLPLDRGAMARLVEEGARLAEAADRLTLHTRLISDIMREADHFARGEAAPAIGREHIDTALAASARRMARYPDQVRQSIIEGTTLISTAGERAGQVNGLVVVSLAGQHFGHPVRITATARVGEGDVVDIERETDLGGAIHSKGVLILTAFLAARYARHQPLSLTASLVFEQSYAPVEGDSASLGELCALLSALAQVPIRQNLAVTGSVNQFGEVQAIGGVNEKIEGYFDLCLAQGLTGDQGVVIPAPNVRHLMLREDVVAAAREGRFHIHAVTTVDQAMQILTGLAAGAPDSKGAMPRNSINYKVAAALADMAARRHASPDENSRISRHRGRGVARQRDITAGD</sequence>
<comment type="caution">
    <text evidence="5">The sequence shown here is derived from an EMBL/GenBank/DDBJ whole genome shotgun (WGS) entry which is preliminary data.</text>
</comment>
<dbReference type="Gene3D" id="1.10.8.60">
    <property type="match status" value="1"/>
</dbReference>
<dbReference type="OrthoDB" id="9758568at2"/>
<dbReference type="GO" id="GO:0004252">
    <property type="term" value="F:serine-type endopeptidase activity"/>
    <property type="evidence" value="ECO:0007669"/>
    <property type="project" value="UniProtKB-UniRule"/>
</dbReference>
<keyword evidence="6" id="KW-1185">Reference proteome</keyword>
<feature type="region of interest" description="Disordered" evidence="3">
    <location>
        <begin position="788"/>
        <end position="818"/>
    </location>
</feature>
<reference evidence="5 6" key="1">
    <citation type="submission" date="2019-07" db="EMBL/GenBank/DDBJ databases">
        <title>The pathways for chlorine oxyanion respiration interact through the shared metabolite chlorate.</title>
        <authorList>
            <person name="Barnum T.P."/>
            <person name="Cheng Y."/>
            <person name="Hill K.A."/>
            <person name="Lucas L.N."/>
            <person name="Carlson H.K."/>
            <person name="Coates J.D."/>
        </authorList>
    </citation>
    <scope>NUCLEOTIDE SEQUENCE [LARGE SCALE GENOMIC DNA]</scope>
    <source>
        <strain evidence="5 6">SFB-3</strain>
    </source>
</reference>
<dbReference type="EMBL" id="VMNK01000019">
    <property type="protein sequence ID" value="TVO51604.1"/>
    <property type="molecule type" value="Genomic_DNA"/>
</dbReference>
<keyword evidence="2" id="KW-0378">Hydrolase</keyword>
<dbReference type="InterPro" id="IPR027417">
    <property type="entry name" value="P-loop_NTPase"/>
</dbReference>
<dbReference type="Pfam" id="PF20437">
    <property type="entry name" value="LonC_helical"/>
    <property type="match status" value="1"/>
</dbReference>
<comment type="catalytic activity">
    <reaction evidence="2">
        <text>Hydrolysis of proteins in presence of ATP.</text>
        <dbReference type="EC" id="3.4.21.53"/>
    </reaction>
</comment>
<evidence type="ECO:0000313" key="6">
    <source>
        <dbReference type="Proteomes" id="UP000319502"/>
    </source>
</evidence>
<dbReference type="InterPro" id="IPR027065">
    <property type="entry name" value="Lon_Prtase"/>
</dbReference>
<keyword evidence="2" id="KW-0720">Serine protease</keyword>
<dbReference type="Gene3D" id="3.30.230.10">
    <property type="match status" value="1"/>
</dbReference>
<dbReference type="Pfam" id="PF13654">
    <property type="entry name" value="AAA_32"/>
    <property type="match status" value="1"/>
</dbReference>
<dbReference type="GO" id="GO:0030163">
    <property type="term" value="P:protein catabolic process"/>
    <property type="evidence" value="ECO:0007669"/>
    <property type="project" value="InterPro"/>
</dbReference>
<dbReference type="SUPFAM" id="SSF54211">
    <property type="entry name" value="Ribosomal protein S5 domain 2-like"/>
    <property type="match status" value="1"/>
</dbReference>
<evidence type="ECO:0000256" key="2">
    <source>
        <dbReference type="PROSITE-ProRule" id="PRU01122"/>
    </source>
</evidence>
<evidence type="ECO:0000259" key="4">
    <source>
        <dbReference type="PROSITE" id="PS51786"/>
    </source>
</evidence>
<proteinExistence type="inferred from homology"/>
<dbReference type="GO" id="GO:0005524">
    <property type="term" value="F:ATP binding"/>
    <property type="evidence" value="ECO:0007669"/>
    <property type="project" value="InterPro"/>
</dbReference>
<dbReference type="AlphaFoldDB" id="A0A557QFD1"/>
<dbReference type="RefSeq" id="WP_144311124.1">
    <property type="nucleotide sequence ID" value="NZ_VMNK01000019.1"/>
</dbReference>
<organism evidence="5 6">
    <name type="scientific">Denitromonas halophila</name>
    <dbReference type="NCBI Taxonomy" id="1629404"/>
    <lineage>
        <taxon>Bacteria</taxon>
        <taxon>Pseudomonadati</taxon>
        <taxon>Pseudomonadota</taxon>
        <taxon>Betaproteobacteria</taxon>
        <taxon>Rhodocyclales</taxon>
        <taxon>Zoogloeaceae</taxon>
        <taxon>Denitromonas</taxon>
    </lineage>
</organism>
<dbReference type="InterPro" id="IPR046844">
    <property type="entry name" value="Lon-like_helical"/>
</dbReference>
<dbReference type="GO" id="GO:0004176">
    <property type="term" value="F:ATP-dependent peptidase activity"/>
    <property type="evidence" value="ECO:0007669"/>
    <property type="project" value="UniProtKB-UniRule"/>
</dbReference>
<dbReference type="InterPro" id="IPR020568">
    <property type="entry name" value="Ribosomal_Su5_D2-typ_SF"/>
</dbReference>
<dbReference type="PROSITE" id="PS51786">
    <property type="entry name" value="LON_PROTEOLYTIC"/>
    <property type="match status" value="1"/>
</dbReference>
<dbReference type="Pfam" id="PF20436">
    <property type="entry name" value="LonB_AAA-LID"/>
    <property type="match status" value="1"/>
</dbReference>
<feature type="compositionally biased region" description="Basic residues" evidence="3">
    <location>
        <begin position="800"/>
        <end position="809"/>
    </location>
</feature>
<dbReference type="InterPro" id="IPR046843">
    <property type="entry name" value="LonB_AAA-LID"/>
</dbReference>
<comment type="similarity">
    <text evidence="2">Belongs to the peptidase S16 family.</text>
</comment>
<feature type="active site" evidence="2">
    <location>
        <position position="654"/>
    </location>
</feature>
<accession>A0A557QFD1</accession>
<gene>
    <name evidence="5" type="ORF">FHP91_19260</name>
</gene>
<dbReference type="GO" id="GO:0006508">
    <property type="term" value="P:proteolysis"/>
    <property type="evidence" value="ECO:0007669"/>
    <property type="project" value="UniProtKB-KW"/>
</dbReference>
<name>A0A557QFD1_9RHOO</name>